<dbReference type="Proteomes" id="UP000484988">
    <property type="component" value="Unassembled WGS sequence"/>
</dbReference>
<dbReference type="InterPro" id="IPR038770">
    <property type="entry name" value="Na+/solute_symporter_sf"/>
</dbReference>
<feature type="region of interest" description="Disordered" evidence="1">
    <location>
        <begin position="79"/>
        <end position="125"/>
    </location>
</feature>
<protein>
    <recommendedName>
        <fullName evidence="4">Cation/H+ exchanger domain-containing protein</fullName>
    </recommendedName>
</protein>
<organism evidence="2 3">
    <name type="scientific">Streptomyces pacificus</name>
    <dbReference type="NCBI Taxonomy" id="2705029"/>
    <lineage>
        <taxon>Bacteria</taxon>
        <taxon>Bacillati</taxon>
        <taxon>Actinomycetota</taxon>
        <taxon>Actinomycetes</taxon>
        <taxon>Kitasatosporales</taxon>
        <taxon>Streptomycetaceae</taxon>
        <taxon>Streptomyces</taxon>
    </lineage>
</organism>
<evidence type="ECO:0000313" key="3">
    <source>
        <dbReference type="Proteomes" id="UP000484988"/>
    </source>
</evidence>
<evidence type="ECO:0000256" key="1">
    <source>
        <dbReference type="SAM" id="MobiDB-lite"/>
    </source>
</evidence>
<sequence>MQKAPPNHVCAAQRGSYEWTGLPRRESPALGVLLNTRGLIELMVLQIGHEAHLIDGRLLALLTGGGLLTTLMTAPLLKLTGHTPDSRSGGARATEGQDSPGARAPTRVQRSPRNSPQGLARHRSD</sequence>
<accession>A0A6A0AUA9</accession>
<dbReference type="AlphaFoldDB" id="A0A6A0AUA9"/>
<gene>
    <name evidence="2" type="ORF">SCWH03_27880</name>
</gene>
<feature type="compositionally biased region" description="Polar residues" evidence="1">
    <location>
        <begin position="108"/>
        <end position="117"/>
    </location>
</feature>
<evidence type="ECO:0008006" key="4">
    <source>
        <dbReference type="Google" id="ProtNLM"/>
    </source>
</evidence>
<keyword evidence="3" id="KW-1185">Reference proteome</keyword>
<comment type="caution">
    <text evidence="2">The sequence shown here is derived from an EMBL/GenBank/DDBJ whole genome shotgun (WGS) entry which is preliminary data.</text>
</comment>
<evidence type="ECO:0000313" key="2">
    <source>
        <dbReference type="EMBL" id="GFH36559.1"/>
    </source>
</evidence>
<dbReference type="Gene3D" id="1.20.1530.20">
    <property type="match status" value="1"/>
</dbReference>
<name>A0A6A0AUA9_9ACTN</name>
<dbReference type="EMBL" id="BLLG01000006">
    <property type="protein sequence ID" value="GFH36559.1"/>
    <property type="molecule type" value="Genomic_DNA"/>
</dbReference>
<reference evidence="2 3" key="1">
    <citation type="submission" date="2020-02" db="EMBL/GenBank/DDBJ databases">
        <title>Whole Genome Shotgun Sequence of Streptomyces sp. strain CWH03.</title>
        <authorList>
            <person name="Dohra H."/>
            <person name="Kodani S."/>
            <person name="Yamamura H."/>
        </authorList>
    </citation>
    <scope>NUCLEOTIDE SEQUENCE [LARGE SCALE GENOMIC DNA]</scope>
    <source>
        <strain evidence="2 3">CWH03</strain>
    </source>
</reference>
<proteinExistence type="predicted"/>